<name>A0A371NVP5_9MICO</name>
<dbReference type="SUPFAM" id="SSF56601">
    <property type="entry name" value="beta-lactamase/transpeptidase-like"/>
    <property type="match status" value="1"/>
</dbReference>
<feature type="domain" description="Beta-lactamase-related" evidence="1">
    <location>
        <begin position="38"/>
        <end position="305"/>
    </location>
</feature>
<evidence type="ECO:0000313" key="2">
    <source>
        <dbReference type="EMBL" id="REJ06750.1"/>
    </source>
</evidence>
<protein>
    <submittedName>
        <fullName evidence="2">Class A beta-lactamase-related serine hydrolase</fullName>
    </submittedName>
</protein>
<dbReference type="PANTHER" id="PTHR43283:SF7">
    <property type="entry name" value="BETA-LACTAMASE-RELATED DOMAIN-CONTAINING PROTEIN"/>
    <property type="match status" value="1"/>
</dbReference>
<dbReference type="InterPro" id="IPR001466">
    <property type="entry name" value="Beta-lactam-related"/>
</dbReference>
<evidence type="ECO:0000313" key="3">
    <source>
        <dbReference type="Proteomes" id="UP000262172"/>
    </source>
</evidence>
<dbReference type="Pfam" id="PF00144">
    <property type="entry name" value="Beta-lactamase"/>
    <property type="match status" value="1"/>
</dbReference>
<dbReference type="InterPro" id="IPR050789">
    <property type="entry name" value="Diverse_Enzym_Activities"/>
</dbReference>
<sequence>MLTTDQLPSCAPERQGLSSAALIRLLDELERGGLDPHALIVARRGHVLFRTSWAPWSAEQPALVYSVSKTFTAFAIGLLEADGAIDLDAPVERYLGGENPNGITVRHLLTMNTGHSREQTLSLPFSVPTLLTTPPAAAPGSSFAYNSPASYALSAVVEAVSGLSLTGLLRGRVFDPLGIGQRWWIPLDGIDQGFSGLHLEIDDLARTGIMLADGGRFRGRQVIPATYVEAMARPWSDNRDEDGDPDGDPDGDWSLGYGFQVWRSRHGFRLDGAYGQFVLVMPETGVVVAYQGATTRTHETLNALWRLVESFHDDEVAPSADDSARLAERAATRDSWISRHALAASDPMPDPEAWMLADAADGGWLLTTPLGEVAVPQDRWSHAVLGTREQSLAVAARGERAGDDVLVHLVVPTSPHRAIISRGAGGLSVAWHTTPLWHPSLGTLTVPEGT</sequence>
<gene>
    <name evidence="2" type="ORF">DY023_05185</name>
</gene>
<accession>A0A371NVP5</accession>
<organism evidence="2 3">
    <name type="scientific">Microbacterium bovistercoris</name>
    <dbReference type="NCBI Taxonomy" id="2293570"/>
    <lineage>
        <taxon>Bacteria</taxon>
        <taxon>Bacillati</taxon>
        <taxon>Actinomycetota</taxon>
        <taxon>Actinomycetes</taxon>
        <taxon>Micrococcales</taxon>
        <taxon>Microbacteriaceae</taxon>
        <taxon>Microbacterium</taxon>
    </lineage>
</organism>
<dbReference type="AlphaFoldDB" id="A0A371NVP5"/>
<proteinExistence type="predicted"/>
<dbReference type="RefSeq" id="WP_116241281.1">
    <property type="nucleotide sequence ID" value="NZ_QUAB01000032.1"/>
</dbReference>
<dbReference type="GO" id="GO:0016787">
    <property type="term" value="F:hydrolase activity"/>
    <property type="evidence" value="ECO:0007669"/>
    <property type="project" value="UniProtKB-KW"/>
</dbReference>
<dbReference type="PANTHER" id="PTHR43283">
    <property type="entry name" value="BETA-LACTAMASE-RELATED"/>
    <property type="match status" value="1"/>
</dbReference>
<keyword evidence="2" id="KW-0378">Hydrolase</keyword>
<comment type="caution">
    <text evidence="2">The sequence shown here is derived from an EMBL/GenBank/DDBJ whole genome shotgun (WGS) entry which is preliminary data.</text>
</comment>
<dbReference type="Gene3D" id="3.40.710.10">
    <property type="entry name" value="DD-peptidase/beta-lactamase superfamily"/>
    <property type="match status" value="1"/>
</dbReference>
<dbReference type="OrthoDB" id="9773047at2"/>
<dbReference type="EMBL" id="QUAB01000032">
    <property type="protein sequence ID" value="REJ06750.1"/>
    <property type="molecule type" value="Genomic_DNA"/>
</dbReference>
<dbReference type="InterPro" id="IPR012338">
    <property type="entry name" value="Beta-lactam/transpept-like"/>
</dbReference>
<reference evidence="2 3" key="1">
    <citation type="submission" date="2018-08" db="EMBL/GenBank/DDBJ databases">
        <title>Isolation, diversity and antifungal activity of Actinobacteria from cow dung.</title>
        <authorList>
            <person name="Ling L."/>
        </authorList>
    </citation>
    <scope>NUCLEOTIDE SEQUENCE [LARGE SCALE GENOMIC DNA]</scope>
    <source>
        <strain evidence="2 3">NEAU-LLE</strain>
    </source>
</reference>
<dbReference type="Proteomes" id="UP000262172">
    <property type="component" value="Unassembled WGS sequence"/>
</dbReference>
<keyword evidence="3" id="KW-1185">Reference proteome</keyword>
<evidence type="ECO:0000259" key="1">
    <source>
        <dbReference type="Pfam" id="PF00144"/>
    </source>
</evidence>